<evidence type="ECO:0000313" key="3">
    <source>
        <dbReference type="EMBL" id="ACB75401.1"/>
    </source>
</evidence>
<dbReference type="InterPro" id="IPR016187">
    <property type="entry name" value="CTDL_fold"/>
</dbReference>
<organism evidence="3 4">
    <name type="scientific">Opitutus terrae (strain DSM 11246 / JCM 15787 / PB90-1)</name>
    <dbReference type="NCBI Taxonomy" id="452637"/>
    <lineage>
        <taxon>Bacteria</taxon>
        <taxon>Pseudomonadati</taxon>
        <taxon>Verrucomicrobiota</taxon>
        <taxon>Opitutia</taxon>
        <taxon>Opitutales</taxon>
        <taxon>Opitutaceae</taxon>
        <taxon>Opitutus</taxon>
    </lineage>
</organism>
<dbReference type="InterPro" id="IPR005532">
    <property type="entry name" value="SUMF_dom"/>
</dbReference>
<dbReference type="HOGENOM" id="CLU_012431_2_2_0"/>
<feature type="signal peptide" evidence="1">
    <location>
        <begin position="1"/>
        <end position="19"/>
    </location>
</feature>
<reference evidence="3 4" key="1">
    <citation type="journal article" date="2011" name="J. Bacteriol.">
        <title>Genome sequence of the verrucomicrobium Opitutus terrae PB90-1, an abundant inhabitant of rice paddy soil ecosystems.</title>
        <authorList>
            <person name="van Passel M.W."/>
            <person name="Kant R."/>
            <person name="Palva A."/>
            <person name="Copeland A."/>
            <person name="Lucas S."/>
            <person name="Lapidus A."/>
            <person name="Glavina del Rio T."/>
            <person name="Pitluck S."/>
            <person name="Goltsman E."/>
            <person name="Clum A."/>
            <person name="Sun H."/>
            <person name="Schmutz J."/>
            <person name="Larimer F.W."/>
            <person name="Land M.L."/>
            <person name="Hauser L."/>
            <person name="Kyrpides N."/>
            <person name="Mikhailova N."/>
            <person name="Richardson P.P."/>
            <person name="Janssen P.H."/>
            <person name="de Vos W.M."/>
            <person name="Smidt H."/>
        </authorList>
    </citation>
    <scope>NUCLEOTIDE SEQUENCE [LARGE SCALE GENOMIC DNA]</scope>
    <source>
        <strain evidence="4">DSM 11246 / JCM 15787 / PB90-1</strain>
    </source>
</reference>
<dbReference type="SUPFAM" id="SSF56436">
    <property type="entry name" value="C-type lectin-like"/>
    <property type="match status" value="1"/>
</dbReference>
<evidence type="ECO:0000313" key="4">
    <source>
        <dbReference type="Proteomes" id="UP000007013"/>
    </source>
</evidence>
<proteinExistence type="predicted"/>
<dbReference type="Pfam" id="PF03781">
    <property type="entry name" value="FGE-sulfatase"/>
    <property type="match status" value="1"/>
</dbReference>
<dbReference type="PANTHER" id="PTHR23150:SF19">
    <property type="entry name" value="FORMYLGLYCINE-GENERATING ENZYME"/>
    <property type="match status" value="1"/>
</dbReference>
<accession>B1ZMX3</accession>
<evidence type="ECO:0000259" key="2">
    <source>
        <dbReference type="Pfam" id="PF03781"/>
    </source>
</evidence>
<dbReference type="GO" id="GO:0120147">
    <property type="term" value="F:formylglycine-generating oxidase activity"/>
    <property type="evidence" value="ECO:0007669"/>
    <property type="project" value="TreeGrafter"/>
</dbReference>
<dbReference type="RefSeq" id="WP_012374938.1">
    <property type="nucleotide sequence ID" value="NC_010571.1"/>
</dbReference>
<dbReference type="InterPro" id="IPR042095">
    <property type="entry name" value="SUMF_sf"/>
</dbReference>
<dbReference type="KEGG" id="ote:Oter_2118"/>
<feature type="chain" id="PRO_5002772525" description="Sulfatase-modifying factor enzyme-like domain-containing protein" evidence="1">
    <location>
        <begin position="20"/>
        <end position="301"/>
    </location>
</feature>
<dbReference type="eggNOG" id="COG1262">
    <property type="taxonomic scope" value="Bacteria"/>
</dbReference>
<evidence type="ECO:0000256" key="1">
    <source>
        <dbReference type="SAM" id="SignalP"/>
    </source>
</evidence>
<dbReference type="STRING" id="452637.Oter_2118"/>
<protein>
    <recommendedName>
        <fullName evidence="2">Sulfatase-modifying factor enzyme-like domain-containing protein</fullName>
    </recommendedName>
</protein>
<dbReference type="AlphaFoldDB" id="B1ZMX3"/>
<name>B1ZMX3_OPITP</name>
<feature type="domain" description="Sulfatase-modifying factor enzyme-like" evidence="2">
    <location>
        <begin position="24"/>
        <end position="287"/>
    </location>
</feature>
<dbReference type="OrthoDB" id="9768004at2"/>
<dbReference type="Gene3D" id="3.90.1580.10">
    <property type="entry name" value="paralog of FGE (formylglycine-generating enzyme)"/>
    <property type="match status" value="1"/>
</dbReference>
<gene>
    <name evidence="3" type="ordered locus">Oter_2118</name>
</gene>
<keyword evidence="1" id="KW-0732">Signal</keyword>
<dbReference type="EMBL" id="CP001032">
    <property type="protein sequence ID" value="ACB75401.1"/>
    <property type="molecule type" value="Genomic_DNA"/>
</dbReference>
<sequence>MRKRFTLLLPLLAMVTGWAQTSPNDLVLVEGGIFKNPKSNYYGRTVGTNAYLGRTIAVASFLIGKFEVTQQEWLSLMGNNPSKFRGENLPVENVSWYDCIEFCNRRSAAEGLQPCYVIDQARRDPDNENEIDDVKWTVSIKPADGYRLPTEVEWEYAAGGGQKSRSYAYSGGDEIEAVAWYWTNSGDQPLTGMWSWPLIERNHNKTHPVGSKAPNELGLHDMSGNVREWCWNWYGESAGVGTEPQKSAAGRVWRGGGWMGGDFCCEPSFRAGFEASGKGPDQGFRVCRNVTGATASTPARR</sequence>
<dbReference type="PANTHER" id="PTHR23150">
    <property type="entry name" value="SULFATASE MODIFYING FACTOR 1, 2"/>
    <property type="match status" value="1"/>
</dbReference>
<keyword evidence="4" id="KW-1185">Reference proteome</keyword>
<dbReference type="InterPro" id="IPR051043">
    <property type="entry name" value="Sulfatase_Mod_Factor_Kinase"/>
</dbReference>
<dbReference type="Proteomes" id="UP000007013">
    <property type="component" value="Chromosome"/>
</dbReference>